<evidence type="ECO:0000256" key="1">
    <source>
        <dbReference type="SAM" id="MobiDB-lite"/>
    </source>
</evidence>
<dbReference type="Proteomes" id="UP000092461">
    <property type="component" value="Unassembled WGS sequence"/>
</dbReference>
<dbReference type="VEuPathDB" id="VectorBase:LLONM1_007111"/>
<proteinExistence type="predicted"/>
<dbReference type="InterPro" id="IPR040676">
    <property type="entry name" value="DUF5641"/>
</dbReference>
<organism evidence="3 4">
    <name type="scientific">Lutzomyia longipalpis</name>
    <name type="common">Sand fly</name>
    <dbReference type="NCBI Taxonomy" id="7200"/>
    <lineage>
        <taxon>Eukaryota</taxon>
        <taxon>Metazoa</taxon>
        <taxon>Ecdysozoa</taxon>
        <taxon>Arthropoda</taxon>
        <taxon>Hexapoda</taxon>
        <taxon>Insecta</taxon>
        <taxon>Pterygota</taxon>
        <taxon>Neoptera</taxon>
        <taxon>Endopterygota</taxon>
        <taxon>Diptera</taxon>
        <taxon>Nematocera</taxon>
        <taxon>Psychodoidea</taxon>
        <taxon>Psychodidae</taxon>
        <taxon>Lutzomyia</taxon>
        <taxon>Lutzomyia</taxon>
    </lineage>
</organism>
<feature type="compositionally biased region" description="Acidic residues" evidence="1">
    <location>
        <begin position="152"/>
        <end position="168"/>
    </location>
</feature>
<keyword evidence="4" id="KW-1185">Reference proteome</keyword>
<dbReference type="Pfam" id="PF18701">
    <property type="entry name" value="DUF5641"/>
    <property type="match status" value="1"/>
</dbReference>
<evidence type="ECO:0000259" key="2">
    <source>
        <dbReference type="Pfam" id="PF18701"/>
    </source>
</evidence>
<dbReference type="EMBL" id="AJWK01025781">
    <property type="status" value="NOT_ANNOTATED_CDS"/>
    <property type="molecule type" value="Genomic_DNA"/>
</dbReference>
<accession>A0A1B0CS81</accession>
<name>A0A1B0CS81_LUTLO</name>
<dbReference type="AlphaFoldDB" id="A0A1B0CS81"/>
<evidence type="ECO:0000313" key="3">
    <source>
        <dbReference type="EnsemblMetazoa" id="LLOJ007730-PA"/>
    </source>
</evidence>
<dbReference type="VEuPathDB" id="VectorBase:LLOJ007730"/>
<dbReference type="EMBL" id="AJWK01025782">
    <property type="status" value="NOT_ANNOTATED_CDS"/>
    <property type="molecule type" value="Genomic_DNA"/>
</dbReference>
<feature type="domain" description="DUF5641" evidence="2">
    <location>
        <begin position="49"/>
        <end position="138"/>
    </location>
</feature>
<evidence type="ECO:0000313" key="4">
    <source>
        <dbReference type="Proteomes" id="UP000092461"/>
    </source>
</evidence>
<dbReference type="EMBL" id="AJWK01025780">
    <property type="status" value="NOT_ANNOTATED_CDS"/>
    <property type="molecule type" value="Genomic_DNA"/>
</dbReference>
<dbReference type="PANTHER" id="PTHR47331:SF2">
    <property type="match status" value="1"/>
</dbReference>
<reference evidence="3" key="1">
    <citation type="submission" date="2020-05" db="UniProtKB">
        <authorList>
            <consortium name="EnsemblMetazoa"/>
        </authorList>
    </citation>
    <scope>IDENTIFICATION</scope>
    <source>
        <strain evidence="3">Jacobina</strain>
    </source>
</reference>
<dbReference type="PANTHER" id="PTHR47331">
    <property type="entry name" value="PHD-TYPE DOMAIN-CONTAINING PROTEIN"/>
    <property type="match status" value="1"/>
</dbReference>
<dbReference type="EnsemblMetazoa" id="LLOJ007730-RA">
    <property type="protein sequence ID" value="LLOJ007730-PA"/>
    <property type="gene ID" value="LLOJ007730"/>
</dbReference>
<feature type="region of interest" description="Disordered" evidence="1">
    <location>
        <begin position="145"/>
        <end position="179"/>
    </location>
</feature>
<sequence>MAKGRDLHAGEDPNELAYLTPGHFLGQTQRNALPDPDVTSLPQNRLTLWQFCQQRSQEFAKKFRLFYLNTLQQRTKWTAEKPDVIPEEVVLFFDETQAGSKWVLGQIENITPGPDGRVRVVDIRTPRGTYTRPITKIARISLCDTETSCSENPDESSEQPGEDVEDSTVGDSGARESLN</sequence>
<protein>
    <recommendedName>
        <fullName evidence="2">DUF5641 domain-containing protein</fullName>
    </recommendedName>
</protein>